<gene>
    <name evidence="2" type="ORF">WA026_014262</name>
</gene>
<evidence type="ECO:0000313" key="2">
    <source>
        <dbReference type="EMBL" id="KAK9871807.1"/>
    </source>
</evidence>
<dbReference type="SMART" id="SM00595">
    <property type="entry name" value="MADF"/>
    <property type="match status" value="1"/>
</dbReference>
<accession>A0AAW1TU07</accession>
<dbReference type="Proteomes" id="UP001431783">
    <property type="component" value="Unassembled WGS sequence"/>
</dbReference>
<evidence type="ECO:0000313" key="3">
    <source>
        <dbReference type="Proteomes" id="UP001431783"/>
    </source>
</evidence>
<protein>
    <recommendedName>
        <fullName evidence="1">MADF domain-containing protein</fullName>
    </recommendedName>
</protein>
<sequence>MSVWSVESITEFIRLFRERPCLWKLKCKDYGNRNMRNEAYDDLVAFCKSIGFPSANREFVIKKLQNLRGAFRKELRKVTQKKAESGSSQEDIYKPSLWYYDLLLFTKDQESLTPCMPNIETKVEFVDIKTESDLSLDSPSSSSQQITNTTSTSHQLLPNFESFLEEPARGTKRKTELNMVDEQIKFVNICTEAPKKQEITEYEALSITIAKKLEKMKGLQALYAETIIHSVLRRGLLNKLTEFTDICDKQCNKTIILSSSNTP</sequence>
<organism evidence="2 3">
    <name type="scientific">Henosepilachna vigintioctopunctata</name>
    <dbReference type="NCBI Taxonomy" id="420089"/>
    <lineage>
        <taxon>Eukaryota</taxon>
        <taxon>Metazoa</taxon>
        <taxon>Ecdysozoa</taxon>
        <taxon>Arthropoda</taxon>
        <taxon>Hexapoda</taxon>
        <taxon>Insecta</taxon>
        <taxon>Pterygota</taxon>
        <taxon>Neoptera</taxon>
        <taxon>Endopterygota</taxon>
        <taxon>Coleoptera</taxon>
        <taxon>Polyphaga</taxon>
        <taxon>Cucujiformia</taxon>
        <taxon>Coccinelloidea</taxon>
        <taxon>Coccinellidae</taxon>
        <taxon>Epilachninae</taxon>
        <taxon>Epilachnini</taxon>
        <taxon>Henosepilachna</taxon>
    </lineage>
</organism>
<feature type="domain" description="MADF" evidence="1">
    <location>
        <begin position="11"/>
        <end position="111"/>
    </location>
</feature>
<evidence type="ECO:0000259" key="1">
    <source>
        <dbReference type="PROSITE" id="PS51029"/>
    </source>
</evidence>
<dbReference type="InterPro" id="IPR006578">
    <property type="entry name" value="MADF-dom"/>
</dbReference>
<dbReference type="Pfam" id="PF10545">
    <property type="entry name" value="MADF_DNA_bdg"/>
    <property type="match status" value="1"/>
</dbReference>
<reference evidence="2 3" key="1">
    <citation type="submission" date="2023-03" db="EMBL/GenBank/DDBJ databases">
        <title>Genome insight into feeding habits of ladybird beetles.</title>
        <authorList>
            <person name="Li H.-S."/>
            <person name="Huang Y.-H."/>
            <person name="Pang H."/>
        </authorList>
    </citation>
    <scope>NUCLEOTIDE SEQUENCE [LARGE SCALE GENOMIC DNA]</scope>
    <source>
        <strain evidence="2">SYSU_2023b</strain>
        <tissue evidence="2">Whole body</tissue>
    </source>
</reference>
<keyword evidence="3" id="KW-1185">Reference proteome</keyword>
<name>A0AAW1TU07_9CUCU</name>
<comment type="caution">
    <text evidence="2">The sequence shown here is derived from an EMBL/GenBank/DDBJ whole genome shotgun (WGS) entry which is preliminary data.</text>
</comment>
<dbReference type="EMBL" id="JARQZJ010000007">
    <property type="protein sequence ID" value="KAK9871807.1"/>
    <property type="molecule type" value="Genomic_DNA"/>
</dbReference>
<dbReference type="AlphaFoldDB" id="A0AAW1TU07"/>
<dbReference type="PROSITE" id="PS51029">
    <property type="entry name" value="MADF"/>
    <property type="match status" value="1"/>
</dbReference>
<proteinExistence type="predicted"/>
<dbReference type="PANTHER" id="PTHR21505">
    <property type="entry name" value="MADF DOMAIN-CONTAINING PROTEIN-RELATED"/>
    <property type="match status" value="1"/>
</dbReference>
<dbReference type="PANTHER" id="PTHR21505:SF8">
    <property type="entry name" value="DPT-YFP REPRESSOR BY OVEREXPRESSION, ISOFORM D-RELATED"/>
    <property type="match status" value="1"/>
</dbReference>